<evidence type="ECO:0000256" key="2">
    <source>
        <dbReference type="PROSITE-ProRule" id="PRU00708"/>
    </source>
</evidence>
<dbReference type="Pfam" id="PF13812">
    <property type="entry name" value="PPR_3"/>
    <property type="match status" value="2"/>
</dbReference>
<evidence type="ECO:0000313" key="7">
    <source>
        <dbReference type="EMBL" id="OLQ04389.1"/>
    </source>
</evidence>
<evidence type="ECO:0000256" key="3">
    <source>
        <dbReference type="SAM" id="MobiDB-lite"/>
    </source>
</evidence>
<gene>
    <name evidence="7" type="primary">AASDH</name>
    <name evidence="7" type="ORF">AK812_SmicGene12545</name>
</gene>
<keyword evidence="8" id="KW-1185">Reference proteome</keyword>
<dbReference type="Proteomes" id="UP000186817">
    <property type="component" value="Unassembled WGS sequence"/>
</dbReference>
<organism evidence="7 8">
    <name type="scientific">Symbiodinium microadriaticum</name>
    <name type="common">Dinoflagellate</name>
    <name type="synonym">Zooxanthella microadriatica</name>
    <dbReference type="NCBI Taxonomy" id="2951"/>
    <lineage>
        <taxon>Eukaryota</taxon>
        <taxon>Sar</taxon>
        <taxon>Alveolata</taxon>
        <taxon>Dinophyceae</taxon>
        <taxon>Suessiales</taxon>
        <taxon>Symbiodiniaceae</taxon>
        <taxon>Symbiodinium</taxon>
    </lineage>
</organism>
<evidence type="ECO:0000313" key="8">
    <source>
        <dbReference type="Proteomes" id="UP000186817"/>
    </source>
</evidence>
<evidence type="ECO:0000256" key="1">
    <source>
        <dbReference type="ARBA" id="ARBA00022737"/>
    </source>
</evidence>
<protein>
    <submittedName>
        <fullName evidence="7">Acyl-CoA synthetase family member 4</fullName>
    </submittedName>
</protein>
<feature type="region of interest" description="Disordered" evidence="3">
    <location>
        <begin position="506"/>
        <end position="537"/>
    </location>
</feature>
<feature type="transmembrane region" description="Helical" evidence="4">
    <location>
        <begin position="441"/>
        <end position="460"/>
    </location>
</feature>
<dbReference type="SMART" id="SM00564">
    <property type="entry name" value="PQQ"/>
    <property type="match status" value="8"/>
</dbReference>
<feature type="signal peptide" evidence="5">
    <location>
        <begin position="1"/>
        <end position="25"/>
    </location>
</feature>
<evidence type="ECO:0000256" key="4">
    <source>
        <dbReference type="SAM" id="Phobius"/>
    </source>
</evidence>
<dbReference type="EMBL" id="LSRX01000212">
    <property type="protein sequence ID" value="OLQ04389.1"/>
    <property type="molecule type" value="Genomic_DNA"/>
</dbReference>
<feature type="repeat" description="PPR" evidence="2">
    <location>
        <begin position="1432"/>
        <end position="1466"/>
    </location>
</feature>
<dbReference type="PROSITE" id="PS51375">
    <property type="entry name" value="PPR"/>
    <property type="match status" value="3"/>
</dbReference>
<keyword evidence="4" id="KW-0472">Membrane</keyword>
<dbReference type="PANTHER" id="PTHR47447">
    <property type="entry name" value="OS03G0856100 PROTEIN"/>
    <property type="match status" value="1"/>
</dbReference>
<feature type="repeat" description="PPR" evidence="2">
    <location>
        <begin position="1125"/>
        <end position="1159"/>
    </location>
</feature>
<comment type="caution">
    <text evidence="7">The sequence shown here is derived from an EMBL/GenBank/DDBJ whole genome shotgun (WGS) entry which is preliminary data.</text>
</comment>
<dbReference type="InterPro" id="IPR018391">
    <property type="entry name" value="PQQ_b-propeller_rpt"/>
</dbReference>
<dbReference type="PANTHER" id="PTHR47447:SF17">
    <property type="entry name" value="OS12G0638900 PROTEIN"/>
    <property type="match status" value="1"/>
</dbReference>
<sequence>MGADGRRSLLAVCSLICSLWLQGCADDQSTWTFAQRNSGRSSGNVQTTPVLSNAKVFFGTDSGKMYAVDSTDGTVAWEFSAADAIQSSPTVRRQHVFFGSNDRKIYAVREDNGEYAWHFTTQGRILSPPTISNNLVFVGSSDWRLYALDEVDGKKVWEFRTEAAVHCSPVVFNLIVYFGSLDGKLYAVSALAGELIWEFDAGSSIKSSPALDDGKIFFGSDNGTFYAVSEFDGSLVWTFQTEAPIQLLWSYALNFPAREEYQLHWISAGLMSLKGLAFYLLPKMLGLDKALGYDILNHAEMHGDLRDLKEGVRGIWQQSSTVAALVFPMAMAMIQESGRLRPVYYDQSSPDTEDDSEPVVIHLQQMYLSACVSSLFFSCWACVSCMMNFAYVESLAGSHSLAFFLTYPETIGGPLIFLWNSIWFFLIALCIWMLGIYGLAITLPALIALPVYAIGTVVAFRTFSRFDPSAHVREEPGFMMCSGFVIQKGQVRDIHKRLYSRMLQQRAEETQQQSQPEPTDLPSVLKDPSEYSEKASTGSLTTGLLSAPLISKGLIFFGNDDGAFYALESTGSRVVERWRFNASGQIRSFRPSGDGPLVYFGCEDGHVYGCRHEDGEQMYHYVSKGPVRAAPLWHNSKLYFGSDTFYAVDAWWCRAGYVEGDVINHCATKKSAWRHRPGQLEPILTALLGSAGDGVGQQGLLDGLLGDERIRQEVWTSKNFSGIGKTFACCRGYFCASLTSDHACHCTLGDVSQASRLEVLSFLARAGRATAAQMVLHTMDREEGVAAPFPSSVIPFQPPTKEWKLPLEGFGFVGSDFLSASAFGMPSCGIEADLVTCNAAISEWETALCILRKIETSVRKDVISRYNVSISACRLASWHRALWSPNMWQPWQRAMALLHAVPLNQLEADIISCLDESGEGFLKTISQVRFLAGPLELSVLAVDFADVVTDVGGFRSVISSCDKGGLWQLALFMLASMPFASVQPTSFSYNAAVSACAQASAWQWALVVFAEMPGASVRRDTVSVNASLKAAAQQGKAAKALETLAAMAQASILPNLVTFSTTIATCEKVGEWQNALQLLVAMSAQQIQADVISFNSAISACKQGHQWHHAAQLLWTMFDRLLVPNVVSYSTVVSACGAAGRWQLSLSWLDLMYTSEVPITAIVLESSVAACEAALAWSHAARCLALVPQAARGVTALRHGFSGWRYPSIYSKIDCEPRICDWPRLCVLMRRRRRRRRQPRIQVTCSQPGLKPAILLHKAVRCIPRHPRTLAECPGPVAFYAPHSGNEWQAAIAILQVVSACEKGGEWQLALEFLQLGFYTCEALERSYAGRNLRPIVKLSTHQRISYNAGMSACEKGLKTGDVELRPDVISCNAATRLLAISACGEEWRPAMELLDQIFASKALLSGCEKARQWQVAYHLLDMMHALQVEGNDVCYNAAISACEKCGEWHQALELMNLQMRMHVPADIITYNAVLSACEKGQQWQLALAFLARLEQNVLLPDEISCNAAISACEKGKAWKCALALFEEFEVD</sequence>
<dbReference type="OrthoDB" id="185373at2759"/>
<keyword evidence="4" id="KW-0812">Transmembrane</keyword>
<dbReference type="Gene3D" id="2.130.10.10">
    <property type="entry name" value="YVTN repeat-like/Quinoprotein amine dehydrogenase"/>
    <property type="match status" value="2"/>
</dbReference>
<feature type="domain" description="Pyrrolo-quinoline quinone repeat" evidence="6">
    <location>
        <begin position="27"/>
        <end position="121"/>
    </location>
</feature>
<reference evidence="7 8" key="1">
    <citation type="submission" date="2016-02" db="EMBL/GenBank/DDBJ databases">
        <title>Genome analysis of coral dinoflagellate symbionts highlights evolutionary adaptations to a symbiotic lifestyle.</title>
        <authorList>
            <person name="Aranda M."/>
            <person name="Li Y."/>
            <person name="Liew Y.J."/>
            <person name="Baumgarten S."/>
            <person name="Simakov O."/>
            <person name="Wilson M."/>
            <person name="Piel J."/>
            <person name="Ashoor H."/>
            <person name="Bougouffa S."/>
            <person name="Bajic V.B."/>
            <person name="Ryu T."/>
            <person name="Ravasi T."/>
            <person name="Bayer T."/>
            <person name="Micklem G."/>
            <person name="Kim H."/>
            <person name="Bhak J."/>
            <person name="Lajeunesse T.C."/>
            <person name="Voolstra C.R."/>
        </authorList>
    </citation>
    <scope>NUCLEOTIDE SEQUENCE [LARGE SCALE GENOMIC DNA]</scope>
    <source>
        <strain evidence="7 8">CCMP2467</strain>
    </source>
</reference>
<evidence type="ECO:0000256" key="5">
    <source>
        <dbReference type="SAM" id="SignalP"/>
    </source>
</evidence>
<dbReference type="Pfam" id="PF13360">
    <property type="entry name" value="PQQ_2"/>
    <property type="match status" value="2"/>
</dbReference>
<feature type="transmembrane region" description="Helical" evidence="4">
    <location>
        <begin position="411"/>
        <end position="434"/>
    </location>
</feature>
<keyword evidence="4" id="KW-1133">Transmembrane helix</keyword>
<keyword evidence="1" id="KW-0677">Repeat</keyword>
<feature type="domain" description="Pyrrolo-quinoline quinone repeat" evidence="6">
    <location>
        <begin position="170"/>
        <end position="246"/>
    </location>
</feature>
<dbReference type="InterPro" id="IPR011047">
    <property type="entry name" value="Quinoprotein_ADH-like_sf"/>
</dbReference>
<dbReference type="InterPro" id="IPR002372">
    <property type="entry name" value="PQQ_rpt_dom"/>
</dbReference>
<dbReference type="InterPro" id="IPR002885">
    <property type="entry name" value="PPR_rpt"/>
</dbReference>
<dbReference type="InterPro" id="IPR015943">
    <property type="entry name" value="WD40/YVTN_repeat-like_dom_sf"/>
</dbReference>
<keyword evidence="5" id="KW-0732">Signal</keyword>
<dbReference type="InterPro" id="IPR011990">
    <property type="entry name" value="TPR-like_helical_dom_sf"/>
</dbReference>
<dbReference type="SUPFAM" id="SSF50998">
    <property type="entry name" value="Quinoprotein alcohol dehydrogenase-like"/>
    <property type="match status" value="3"/>
</dbReference>
<feature type="repeat" description="PPR" evidence="2">
    <location>
        <begin position="1467"/>
        <end position="1501"/>
    </location>
</feature>
<proteinExistence type="predicted"/>
<feature type="chain" id="PRO_5012525560" evidence="5">
    <location>
        <begin position="26"/>
        <end position="1532"/>
    </location>
</feature>
<evidence type="ECO:0000259" key="6">
    <source>
        <dbReference type="Pfam" id="PF13360"/>
    </source>
</evidence>
<dbReference type="Gene3D" id="2.40.10.480">
    <property type="match status" value="1"/>
</dbReference>
<name>A0A1Q9EAE6_SYMMI</name>
<dbReference type="Pfam" id="PF01535">
    <property type="entry name" value="PPR"/>
    <property type="match status" value="1"/>
</dbReference>
<dbReference type="Gene3D" id="1.25.40.10">
    <property type="entry name" value="Tetratricopeptide repeat domain"/>
    <property type="match status" value="3"/>
</dbReference>
<accession>A0A1Q9EAE6</accession>
<dbReference type="PROSITE" id="PS51257">
    <property type="entry name" value="PROKAR_LIPOPROTEIN"/>
    <property type="match status" value="1"/>
</dbReference>